<evidence type="ECO:0000313" key="3">
    <source>
        <dbReference type="Proteomes" id="UP000465609"/>
    </source>
</evidence>
<evidence type="ECO:0000313" key="2">
    <source>
        <dbReference type="EMBL" id="BBX86841.1"/>
    </source>
</evidence>
<gene>
    <name evidence="2" type="ORF">MAUB_47140</name>
</gene>
<dbReference type="RefSeq" id="WP_138229216.1">
    <property type="nucleotide sequence ID" value="NZ_AP022577.1"/>
</dbReference>
<organism evidence="2 3">
    <name type="scientific">Mycolicibacterium aubagnense</name>
    <dbReference type="NCBI Taxonomy" id="319707"/>
    <lineage>
        <taxon>Bacteria</taxon>
        <taxon>Bacillati</taxon>
        <taxon>Actinomycetota</taxon>
        <taxon>Actinomycetes</taxon>
        <taxon>Mycobacteriales</taxon>
        <taxon>Mycobacteriaceae</taxon>
        <taxon>Mycolicibacterium</taxon>
    </lineage>
</organism>
<dbReference type="EMBL" id="AP022577">
    <property type="protein sequence ID" value="BBX86841.1"/>
    <property type="molecule type" value="Genomic_DNA"/>
</dbReference>
<reference evidence="2 3" key="1">
    <citation type="journal article" date="2019" name="Emerg. Microbes Infect.">
        <title>Comprehensive subspecies identification of 175 nontuberculous mycobacteria species based on 7547 genomic profiles.</title>
        <authorList>
            <person name="Matsumoto Y."/>
            <person name="Kinjo T."/>
            <person name="Motooka D."/>
            <person name="Nabeya D."/>
            <person name="Jung N."/>
            <person name="Uechi K."/>
            <person name="Horii T."/>
            <person name="Iida T."/>
            <person name="Fujita J."/>
            <person name="Nakamura S."/>
        </authorList>
    </citation>
    <scope>NUCLEOTIDE SEQUENCE [LARGE SCALE GENOMIC DNA]</scope>
    <source>
        <strain evidence="2 3">JCM 15296</strain>
    </source>
</reference>
<dbReference type="Proteomes" id="UP000465609">
    <property type="component" value="Chromosome"/>
</dbReference>
<accession>A0ABM7IJ91</accession>
<keyword evidence="3" id="KW-1185">Reference proteome</keyword>
<feature type="compositionally biased region" description="Gly residues" evidence="1">
    <location>
        <begin position="38"/>
        <end position="59"/>
    </location>
</feature>
<protein>
    <submittedName>
        <fullName evidence="2">Uncharacterized protein</fullName>
    </submittedName>
</protein>
<proteinExistence type="predicted"/>
<feature type="region of interest" description="Disordered" evidence="1">
    <location>
        <begin position="1"/>
        <end position="59"/>
    </location>
</feature>
<sequence length="59" mass="5823">MSGNEQQQQTAADASNDRTNQGDSIGDLAPSHEESVGVKGGGLQVGTWHGSGGGAGKGQ</sequence>
<evidence type="ECO:0000256" key="1">
    <source>
        <dbReference type="SAM" id="MobiDB-lite"/>
    </source>
</evidence>
<name>A0ABM7IJ91_9MYCO</name>
<feature type="compositionally biased region" description="Polar residues" evidence="1">
    <location>
        <begin position="1"/>
        <end position="23"/>
    </location>
</feature>